<evidence type="ECO:0000259" key="3">
    <source>
        <dbReference type="PROSITE" id="PS50801"/>
    </source>
</evidence>
<dbReference type="InterPro" id="IPR003018">
    <property type="entry name" value="GAF"/>
</dbReference>
<accession>A0A2L0EMJ5</accession>
<dbReference type="EMBL" id="CP012673">
    <property type="protein sequence ID" value="AUX40509.1"/>
    <property type="molecule type" value="Genomic_DNA"/>
</dbReference>
<dbReference type="Gene3D" id="3.30.750.24">
    <property type="entry name" value="STAS domain"/>
    <property type="match status" value="1"/>
</dbReference>
<name>A0A2L0EMJ5_SORCE</name>
<evidence type="ECO:0000256" key="2">
    <source>
        <dbReference type="ARBA" id="ARBA00007639"/>
    </source>
</evidence>
<comment type="subcellular location">
    <subcellularLocation>
        <location evidence="1">Cell envelope</location>
    </subcellularLocation>
</comment>
<dbReference type="InterPro" id="IPR025997">
    <property type="entry name" value="SBP_2_dom"/>
</dbReference>
<dbReference type="AlphaFoldDB" id="A0A2L0EMJ5"/>
<dbReference type="SUPFAM" id="SSF52091">
    <property type="entry name" value="SpoIIaa-like"/>
    <property type="match status" value="1"/>
</dbReference>
<dbReference type="Pfam" id="PF01740">
    <property type="entry name" value="STAS"/>
    <property type="match status" value="1"/>
</dbReference>
<evidence type="ECO:0000313" key="5">
    <source>
        <dbReference type="Proteomes" id="UP000238348"/>
    </source>
</evidence>
<dbReference type="CDD" id="cd07041">
    <property type="entry name" value="STAS_RsbR_RsbS_like"/>
    <property type="match status" value="1"/>
</dbReference>
<dbReference type="InterPro" id="IPR050555">
    <property type="entry name" value="Bact_Solute-Bind_Prot2"/>
</dbReference>
<dbReference type="PROSITE" id="PS50801">
    <property type="entry name" value="STAS"/>
    <property type="match status" value="1"/>
</dbReference>
<feature type="domain" description="STAS" evidence="3">
    <location>
        <begin position="691"/>
        <end position="802"/>
    </location>
</feature>
<dbReference type="OrthoDB" id="5484111at2"/>
<dbReference type="Gene3D" id="3.40.50.2300">
    <property type="match status" value="2"/>
</dbReference>
<sequence>MLKVPDLFAALQQIVRRAVAIPPHAPRGSLLLREGHHLVARALVGFEPPEKQPLYRSVTAEPGGEGARLVPEAAREPGEAAREPGVVAARAWYRTYLPFALEAAGAVPEGAGVLVAPIQARGELVGCLAVEQATMEPPDEDRRAMIEILADAAGDALERHRLYEEKAGSAQEIRLFERLLSAVGTTAALHHLIETIAHGIKSVQIAPDWKTVELWLLEEDSIEEGAAPARGELRARVYRAPRTEPTTYWQNIRAGAVSAGRSLGVDVDFRTGHGGEGEGSQSALLEEAIRRRVAGVVIAPSNPEAAEAWFRRAAEADIPVIVIDTPPIPGSRAPLYIGTDNVAAGRMAAEMMKRLLPDGGVVAALGATGLAMNVRERVEGFRAAVLGSNITVLPTIECDWDLEAGTRLAAAALAARPDIAGAFGAAADNGPSWAFSARASGRSGDLKIVGFDLIASTVALLRQGVIHATLVQREYDMGFRAVETLHRMLTRGLAPTLAELPPSRVVHTGVDYVTLERTPWSTTLSDYLALDAARRVANGEGERRSSAADRAEVMLIGFLPPSHAVVEDQVLIPAGSLVGRAIEAGRPLVADPAEGASGAGAALPAAHAGARTAVALPLQAREGVLGALVLSTDRGDACGQGDVSFLVRVAGTVAVGVENTRLFRRITERSAALERANAQQAAMLETIHELSSPVVPITDGILVMPVVGVMDAQRSSRFIASMLREIEAQQAQVVLIDVTGMAIVDAAAASRLAEAARAAALLGAEAVLVGMRPGAAQMMVAEGLDVGAMATHRNLAHGFRYALGRVRRRAAKYG</sequence>
<organism evidence="4 5">
    <name type="scientific">Sorangium cellulosum</name>
    <name type="common">Polyangium cellulosum</name>
    <dbReference type="NCBI Taxonomy" id="56"/>
    <lineage>
        <taxon>Bacteria</taxon>
        <taxon>Pseudomonadati</taxon>
        <taxon>Myxococcota</taxon>
        <taxon>Polyangia</taxon>
        <taxon>Polyangiales</taxon>
        <taxon>Polyangiaceae</taxon>
        <taxon>Sorangium</taxon>
    </lineage>
</organism>
<dbReference type="SUPFAM" id="SSF55781">
    <property type="entry name" value="GAF domain-like"/>
    <property type="match status" value="2"/>
</dbReference>
<gene>
    <name evidence="4" type="primary">fbpC</name>
    <name evidence="4" type="ORF">SOCE26_019100</name>
</gene>
<dbReference type="InterPro" id="IPR028082">
    <property type="entry name" value="Peripla_BP_I"/>
</dbReference>
<dbReference type="RefSeq" id="WP_104978301.1">
    <property type="nucleotide sequence ID" value="NZ_CP012673.1"/>
</dbReference>
<dbReference type="Pfam" id="PF13407">
    <property type="entry name" value="Peripla_BP_4"/>
    <property type="match status" value="1"/>
</dbReference>
<comment type="similarity">
    <text evidence="2">Belongs to the bacterial solute-binding protein 2 family.</text>
</comment>
<dbReference type="PANTHER" id="PTHR30036">
    <property type="entry name" value="D-XYLOSE-BINDING PERIPLASMIC PROTEIN"/>
    <property type="match status" value="1"/>
</dbReference>
<evidence type="ECO:0000313" key="4">
    <source>
        <dbReference type="EMBL" id="AUX40509.1"/>
    </source>
</evidence>
<dbReference type="Gene3D" id="3.30.450.40">
    <property type="match status" value="2"/>
</dbReference>
<dbReference type="GO" id="GO:0030246">
    <property type="term" value="F:carbohydrate binding"/>
    <property type="evidence" value="ECO:0007669"/>
    <property type="project" value="TreeGrafter"/>
</dbReference>
<dbReference type="Proteomes" id="UP000238348">
    <property type="component" value="Chromosome"/>
</dbReference>
<dbReference type="Pfam" id="PF13185">
    <property type="entry name" value="GAF_2"/>
    <property type="match status" value="1"/>
</dbReference>
<dbReference type="InterPro" id="IPR029016">
    <property type="entry name" value="GAF-like_dom_sf"/>
</dbReference>
<dbReference type="PANTHER" id="PTHR30036:SF7">
    <property type="entry name" value="ABC TRANSPORTER PERIPLASMIC-BINDING PROTEIN YPHF"/>
    <property type="match status" value="1"/>
</dbReference>
<dbReference type="InterPro" id="IPR002645">
    <property type="entry name" value="STAS_dom"/>
</dbReference>
<reference evidence="4 5" key="1">
    <citation type="submission" date="2015-09" db="EMBL/GenBank/DDBJ databases">
        <title>Sorangium comparison.</title>
        <authorList>
            <person name="Zaburannyi N."/>
            <person name="Bunk B."/>
            <person name="Overmann J."/>
            <person name="Mueller R."/>
        </authorList>
    </citation>
    <scope>NUCLEOTIDE SEQUENCE [LARGE SCALE GENOMIC DNA]</scope>
    <source>
        <strain evidence="4 5">So ce26</strain>
    </source>
</reference>
<evidence type="ECO:0000256" key="1">
    <source>
        <dbReference type="ARBA" id="ARBA00004196"/>
    </source>
</evidence>
<dbReference type="GO" id="GO:0030288">
    <property type="term" value="C:outer membrane-bounded periplasmic space"/>
    <property type="evidence" value="ECO:0007669"/>
    <property type="project" value="TreeGrafter"/>
</dbReference>
<protein>
    <submittedName>
        <fullName evidence="4">Sugar ABC transporter</fullName>
    </submittedName>
</protein>
<proteinExistence type="inferred from homology"/>
<dbReference type="InterPro" id="IPR036513">
    <property type="entry name" value="STAS_dom_sf"/>
</dbReference>
<dbReference type="SUPFAM" id="SSF53822">
    <property type="entry name" value="Periplasmic binding protein-like I"/>
    <property type="match status" value="1"/>
</dbReference>